<dbReference type="Pfam" id="PF01657">
    <property type="entry name" value="Stress-antifung"/>
    <property type="match status" value="4"/>
</dbReference>
<dbReference type="Gene3D" id="3.30.430.20">
    <property type="entry name" value="Gnk2 domain, C-X8-C-X2-C motif"/>
    <property type="match status" value="4"/>
</dbReference>
<dbReference type="Proteomes" id="UP000655225">
    <property type="component" value="Unassembled WGS sequence"/>
</dbReference>
<proteinExistence type="predicted"/>
<reference evidence="17 18" key="1">
    <citation type="submission" date="2020-04" db="EMBL/GenBank/DDBJ databases">
        <title>Plant Genome Project.</title>
        <authorList>
            <person name="Zhang R.-G."/>
        </authorList>
    </citation>
    <scope>NUCLEOTIDE SEQUENCE [LARGE SCALE GENOMIC DNA]</scope>
    <source>
        <strain evidence="17">YNK0</strain>
        <tissue evidence="17">Leaf</tissue>
    </source>
</reference>
<feature type="domain" description="Gnk2-homologous" evidence="16">
    <location>
        <begin position="679"/>
        <end position="783"/>
    </location>
</feature>
<comment type="catalytic activity">
    <reaction evidence="12">
        <text>L-threonyl-[protein] + ATP = O-phospho-L-threonyl-[protein] + ADP + H(+)</text>
        <dbReference type="Rhea" id="RHEA:46608"/>
        <dbReference type="Rhea" id="RHEA-COMP:11060"/>
        <dbReference type="Rhea" id="RHEA-COMP:11605"/>
        <dbReference type="ChEBI" id="CHEBI:15378"/>
        <dbReference type="ChEBI" id="CHEBI:30013"/>
        <dbReference type="ChEBI" id="CHEBI:30616"/>
        <dbReference type="ChEBI" id="CHEBI:61977"/>
        <dbReference type="ChEBI" id="CHEBI:456216"/>
        <dbReference type="EC" id="2.7.11.1"/>
    </reaction>
</comment>
<dbReference type="OMA" id="TGMENNR"/>
<feature type="domain" description="Gnk2-homologous" evidence="16">
    <location>
        <begin position="573"/>
        <end position="673"/>
    </location>
</feature>
<keyword evidence="14" id="KW-0472">Membrane</keyword>
<evidence type="ECO:0000256" key="10">
    <source>
        <dbReference type="ARBA" id="ARBA00023170"/>
    </source>
</evidence>
<dbReference type="InterPro" id="IPR001245">
    <property type="entry name" value="Ser-Thr/Tyr_kinase_cat_dom"/>
</dbReference>
<comment type="catalytic activity">
    <reaction evidence="13">
        <text>L-seryl-[protein] + ATP = O-phospho-L-seryl-[protein] + ADP + H(+)</text>
        <dbReference type="Rhea" id="RHEA:17989"/>
        <dbReference type="Rhea" id="RHEA-COMP:9863"/>
        <dbReference type="Rhea" id="RHEA-COMP:11604"/>
        <dbReference type="ChEBI" id="CHEBI:15378"/>
        <dbReference type="ChEBI" id="CHEBI:29999"/>
        <dbReference type="ChEBI" id="CHEBI:30616"/>
        <dbReference type="ChEBI" id="CHEBI:83421"/>
        <dbReference type="ChEBI" id="CHEBI:456216"/>
        <dbReference type="EC" id="2.7.11.1"/>
    </reaction>
</comment>
<sequence length="955" mass="105211">MEDLADLVTKQPWGGHFVDSSPAMYALYQCFQDLSHTECLLCYAESRTKLPRCLPRYSGRIYLDGCFLRYDNYSFFDESIDQRDTVNCSSVPVEEYMKLEFSDKVDQVIKNVTETAVMKGGFGVAQLKGGVVEVYGLAQCWKTVSEEGCRDCLEKAGNEVRGCVPAREGRGLNAGCYLRYSTQNFLNDGAETKDDKGFPTGAIVGIVLSAVAFSMLSLFGACVGYARLSKMKAERNNLGPLAIVVNKSDLNYKYETLEKATDFFSASRKIGQGGAASVFKGILPDGRTVAVKRLFYNTRQWVDEFFNEVNLINGIEHPNLVKLLGCSIEGPESLLVYEYLPNKSLDQFLFDKSKTQILSWQQRFEIIVGTAKGLAFLHGGYQIRIIHRDIKSSNILLDENLHAKISDFGLARCFAADISHLSTGIAGTLNQVWKHYQSNKLPESVDPCLRDDFPAKDASNVLQIGLLCTQASVPLRPSMSDVVQMLTNQDCEIPLPKQPPFLNASVLNPDTTKSFSMNRSSSNVPMPAEVTYTSTKFSTMPSSTSASNESSTIRLSGPSFSLFFCLSLSDPRISQAGLFCGTSRPPSGTNNIPIFVKAMEALAELVTKQPWGAHVVDSSPPIYVLSQCFHDLSHTDCLLCYAESRTKLPRCLPAISARIFLDGCFLRYDNYSFFNESIDQSDTVNCSSVLVEGYMKLEFAKKVDQVIKNVTETAVMKGGFGVAQLKGGVVEVYGLAQCWKTVSEEGCRDCLEKAGNEVRGCVPAREGRGLNAGCYLRYSTENFFNDGAKTKGDKGFPGTGVIVALVLSVVAFSMLALFGACVGYARLSKMKEGKSKTQILSWQQRFEIIVGTAKGLAFLHGGSQIRIIHRDIKSSNILLDENLTAKISDFGLARCFAADKSHLSTGIAGTLRMDPLSEQKKMQILYEDLNYRCLAGDWFGSITIQTNCLNLWTPA</sequence>
<evidence type="ECO:0000256" key="4">
    <source>
        <dbReference type="ARBA" id="ARBA00022679"/>
    </source>
</evidence>
<keyword evidence="7" id="KW-0547">Nucleotide-binding</keyword>
<comment type="caution">
    <text evidence="17">The sequence shown here is derived from an EMBL/GenBank/DDBJ whole genome shotgun (WGS) entry which is preliminary data.</text>
</comment>
<dbReference type="FunFam" id="3.30.430.20:FF:000029">
    <property type="entry name" value="Cysteine-rich receptor-like protein kinase 42"/>
    <property type="match status" value="1"/>
</dbReference>
<dbReference type="SUPFAM" id="SSF56112">
    <property type="entry name" value="Protein kinase-like (PK-like)"/>
    <property type="match status" value="2"/>
</dbReference>
<evidence type="ECO:0000313" key="17">
    <source>
        <dbReference type="EMBL" id="KAF8390449.1"/>
    </source>
</evidence>
<dbReference type="FunFam" id="3.30.430.20:FF:000015">
    <property type="entry name" value="Cysteine-rich receptor-like protein kinase 3"/>
    <property type="match status" value="2"/>
</dbReference>
<keyword evidence="5" id="KW-0732">Signal</keyword>
<dbReference type="PROSITE" id="PS50011">
    <property type="entry name" value="PROTEIN_KINASE_DOM"/>
    <property type="match status" value="2"/>
</dbReference>
<keyword evidence="18" id="KW-1185">Reference proteome</keyword>
<name>A0A834YJZ5_TETSI</name>
<evidence type="ECO:0000256" key="5">
    <source>
        <dbReference type="ARBA" id="ARBA00022729"/>
    </source>
</evidence>
<dbReference type="PROSITE" id="PS00108">
    <property type="entry name" value="PROTEIN_KINASE_ST"/>
    <property type="match status" value="2"/>
</dbReference>
<evidence type="ECO:0000259" key="15">
    <source>
        <dbReference type="PROSITE" id="PS50011"/>
    </source>
</evidence>
<feature type="transmembrane region" description="Helical" evidence="14">
    <location>
        <begin position="202"/>
        <end position="226"/>
    </location>
</feature>
<dbReference type="InterPro" id="IPR038408">
    <property type="entry name" value="GNK2_sf"/>
</dbReference>
<accession>A0A834YJZ5</accession>
<dbReference type="EMBL" id="JABCRI010000018">
    <property type="protein sequence ID" value="KAF8390449.1"/>
    <property type="molecule type" value="Genomic_DNA"/>
</dbReference>
<keyword evidence="4" id="KW-0808">Transferase</keyword>
<dbReference type="SMART" id="SM00220">
    <property type="entry name" value="S_TKc"/>
    <property type="match status" value="1"/>
</dbReference>
<dbReference type="FunFam" id="1.10.510.10:FF:001023">
    <property type="entry name" value="Os07g0541700 protein"/>
    <property type="match status" value="2"/>
</dbReference>
<dbReference type="Gene3D" id="3.30.200.20">
    <property type="entry name" value="Phosphorylase Kinase, domain 1"/>
    <property type="match status" value="1"/>
</dbReference>
<protein>
    <recommendedName>
        <fullName evidence="1">non-specific serine/threonine protein kinase</fullName>
        <ecNumber evidence="1">2.7.11.1</ecNumber>
    </recommendedName>
</protein>
<dbReference type="GO" id="GO:0005524">
    <property type="term" value="F:ATP binding"/>
    <property type="evidence" value="ECO:0007669"/>
    <property type="project" value="UniProtKB-KW"/>
</dbReference>
<evidence type="ECO:0000256" key="9">
    <source>
        <dbReference type="ARBA" id="ARBA00022840"/>
    </source>
</evidence>
<dbReference type="Gene3D" id="1.10.510.10">
    <property type="entry name" value="Transferase(Phosphotransferase) domain 1"/>
    <property type="match status" value="3"/>
</dbReference>
<dbReference type="GO" id="GO:0004674">
    <property type="term" value="F:protein serine/threonine kinase activity"/>
    <property type="evidence" value="ECO:0007669"/>
    <property type="project" value="UniProtKB-KW"/>
</dbReference>
<dbReference type="InterPro" id="IPR011009">
    <property type="entry name" value="Kinase-like_dom_sf"/>
</dbReference>
<dbReference type="PROSITE" id="PS51473">
    <property type="entry name" value="GNK2"/>
    <property type="match status" value="4"/>
</dbReference>
<dbReference type="InterPro" id="IPR008271">
    <property type="entry name" value="Ser/Thr_kinase_AS"/>
</dbReference>
<organism evidence="17 18">
    <name type="scientific">Tetracentron sinense</name>
    <name type="common">Spur-leaf</name>
    <dbReference type="NCBI Taxonomy" id="13715"/>
    <lineage>
        <taxon>Eukaryota</taxon>
        <taxon>Viridiplantae</taxon>
        <taxon>Streptophyta</taxon>
        <taxon>Embryophyta</taxon>
        <taxon>Tracheophyta</taxon>
        <taxon>Spermatophyta</taxon>
        <taxon>Magnoliopsida</taxon>
        <taxon>Trochodendrales</taxon>
        <taxon>Trochodendraceae</taxon>
        <taxon>Tetracentron</taxon>
    </lineage>
</organism>
<feature type="domain" description="Protein kinase" evidence="15">
    <location>
        <begin position="709"/>
        <end position="955"/>
    </location>
</feature>
<keyword evidence="14" id="KW-1133">Transmembrane helix</keyword>
<gene>
    <name evidence="17" type="ORF">HHK36_024975</name>
</gene>
<dbReference type="PANTHER" id="PTHR47973">
    <property type="entry name" value="CYSTEINE-RICH RECEPTOR-LIKE PROTEIN KINASE 3"/>
    <property type="match status" value="1"/>
</dbReference>
<dbReference type="AlphaFoldDB" id="A0A834YJZ5"/>
<feature type="domain" description="Gnk2-homologous" evidence="16">
    <location>
        <begin position="81"/>
        <end position="185"/>
    </location>
</feature>
<feature type="domain" description="Gnk2-homologous" evidence="16">
    <location>
        <begin position="1"/>
        <end position="75"/>
    </location>
</feature>
<dbReference type="FunFam" id="3.30.200.20:FF:000177">
    <property type="entry name" value="Cysteine-rich receptor-like protein kinase 2"/>
    <property type="match status" value="1"/>
</dbReference>
<evidence type="ECO:0000256" key="7">
    <source>
        <dbReference type="ARBA" id="ARBA00022741"/>
    </source>
</evidence>
<evidence type="ECO:0000256" key="6">
    <source>
        <dbReference type="ARBA" id="ARBA00022737"/>
    </source>
</evidence>
<evidence type="ECO:0000256" key="8">
    <source>
        <dbReference type="ARBA" id="ARBA00022777"/>
    </source>
</evidence>
<evidence type="ECO:0000259" key="16">
    <source>
        <dbReference type="PROSITE" id="PS51473"/>
    </source>
</evidence>
<evidence type="ECO:0000256" key="1">
    <source>
        <dbReference type="ARBA" id="ARBA00012513"/>
    </source>
</evidence>
<evidence type="ECO:0000256" key="11">
    <source>
        <dbReference type="ARBA" id="ARBA00023180"/>
    </source>
</evidence>
<dbReference type="CDD" id="cd23509">
    <property type="entry name" value="Gnk2-like"/>
    <property type="match status" value="4"/>
</dbReference>
<dbReference type="EC" id="2.7.11.1" evidence="1"/>
<keyword evidence="2" id="KW-0723">Serine/threonine-protein kinase</keyword>
<dbReference type="OrthoDB" id="1908121at2759"/>
<dbReference type="InterPro" id="IPR002902">
    <property type="entry name" value="GNK2"/>
</dbReference>
<keyword evidence="6" id="KW-0677">Repeat</keyword>
<dbReference type="FunFam" id="3.30.430.20:FF:000005">
    <property type="entry name" value="Cysteine-rich receptor-like protein kinase 2"/>
    <property type="match status" value="1"/>
</dbReference>
<dbReference type="InterPro" id="IPR000719">
    <property type="entry name" value="Prot_kinase_dom"/>
</dbReference>
<keyword evidence="10" id="KW-0675">Receptor</keyword>
<evidence type="ECO:0000256" key="12">
    <source>
        <dbReference type="ARBA" id="ARBA00047899"/>
    </source>
</evidence>
<evidence type="ECO:0000313" key="18">
    <source>
        <dbReference type="Proteomes" id="UP000655225"/>
    </source>
</evidence>
<evidence type="ECO:0000256" key="13">
    <source>
        <dbReference type="ARBA" id="ARBA00048679"/>
    </source>
</evidence>
<keyword evidence="3" id="KW-0597">Phosphoprotein</keyword>
<keyword evidence="14" id="KW-0812">Transmembrane</keyword>
<dbReference type="Pfam" id="PF07714">
    <property type="entry name" value="PK_Tyr_Ser-Thr"/>
    <property type="match status" value="1"/>
</dbReference>
<keyword evidence="9" id="KW-0067">ATP-binding</keyword>
<feature type="domain" description="Protein kinase" evidence="15">
    <location>
        <begin position="264"/>
        <end position="564"/>
    </location>
</feature>
<feature type="transmembrane region" description="Helical" evidence="14">
    <location>
        <begin position="801"/>
        <end position="825"/>
    </location>
</feature>
<dbReference type="InterPro" id="IPR052059">
    <property type="entry name" value="CR_Ser/Thr_kinase"/>
</dbReference>
<keyword evidence="8" id="KW-0418">Kinase</keyword>
<evidence type="ECO:0000256" key="2">
    <source>
        <dbReference type="ARBA" id="ARBA00022527"/>
    </source>
</evidence>
<evidence type="ECO:0000256" key="3">
    <source>
        <dbReference type="ARBA" id="ARBA00022553"/>
    </source>
</evidence>
<keyword evidence="11" id="KW-0325">Glycoprotein</keyword>
<dbReference type="Pfam" id="PF00069">
    <property type="entry name" value="Pkinase"/>
    <property type="match status" value="1"/>
</dbReference>
<evidence type="ECO:0000256" key="14">
    <source>
        <dbReference type="SAM" id="Phobius"/>
    </source>
</evidence>